<sequence length="456" mass="50920">MGFVNFLISSPTHRHFSRPKKNPLLKNKRNSKDFIGGRVLKNLASLGSLQLLNFLIPLVLSPYLVRVIGLENFGRVAVAQALISYFNILTDYGFYITATKHISQNRDNKAVIETLYSEVLTTKLVLLGFSFLLLLGLVPLLSPPETNPLLYLLSFTLVLGQAAFPIWLFHGLEDMKYITIVNTLSKVVSVILIVLFVTSPADYIYINFFLGLGTMLAAAISLVFIKKKYGLGYRPVTLQRVKHHLREGKDIFISNFAVNLYSNSNILILGLFASVEVVGFYSVAEKIINAVRQLLGVYFQAIYPSMCNLVAKTKQEILDVTLRLHVPFSLAILFLCGAIYFFSEELTLYFSGTSAPEIIYLIKVLSFVPFIVALNIPSNQFLLIFGYTESYRTTLLLGSLLNLLLNTVLSYFYLAQGTAVAVMITEVFITAGLIAVLESKNPVFGLLFTKRPVNQS</sequence>
<name>A0A5M8QI10_9BACT</name>
<feature type="transmembrane region" description="Helical" evidence="5">
    <location>
        <begin position="419"/>
        <end position="437"/>
    </location>
</feature>
<evidence type="ECO:0000256" key="2">
    <source>
        <dbReference type="ARBA" id="ARBA00022692"/>
    </source>
</evidence>
<feature type="transmembrane region" description="Helical" evidence="5">
    <location>
        <begin position="358"/>
        <end position="383"/>
    </location>
</feature>
<evidence type="ECO:0000256" key="3">
    <source>
        <dbReference type="ARBA" id="ARBA00022989"/>
    </source>
</evidence>
<feature type="transmembrane region" description="Helical" evidence="5">
    <location>
        <begin position="203"/>
        <end position="225"/>
    </location>
</feature>
<keyword evidence="3 5" id="KW-1133">Transmembrane helix</keyword>
<dbReference type="AlphaFoldDB" id="A0A5M8QI10"/>
<feature type="transmembrane region" description="Helical" evidence="5">
    <location>
        <begin position="119"/>
        <end position="142"/>
    </location>
</feature>
<feature type="transmembrane region" description="Helical" evidence="5">
    <location>
        <begin position="177"/>
        <end position="197"/>
    </location>
</feature>
<organism evidence="6 7">
    <name type="scientific">Rufibacter glacialis</name>
    <dbReference type="NCBI Taxonomy" id="1259555"/>
    <lineage>
        <taxon>Bacteria</taxon>
        <taxon>Pseudomonadati</taxon>
        <taxon>Bacteroidota</taxon>
        <taxon>Cytophagia</taxon>
        <taxon>Cytophagales</taxon>
        <taxon>Hymenobacteraceae</taxon>
        <taxon>Rufibacter</taxon>
    </lineage>
</organism>
<reference evidence="6 7" key="1">
    <citation type="submission" date="2019-07" db="EMBL/GenBank/DDBJ databases">
        <authorList>
            <person name="Qu J.-H."/>
        </authorList>
    </citation>
    <scope>NUCLEOTIDE SEQUENCE [LARGE SCALE GENOMIC DNA]</scope>
    <source>
        <strain evidence="6 7">MDT1-10-3</strain>
    </source>
</reference>
<proteinExistence type="predicted"/>
<feature type="transmembrane region" description="Helical" evidence="5">
    <location>
        <begin position="77"/>
        <end position="98"/>
    </location>
</feature>
<dbReference type="InterPro" id="IPR052556">
    <property type="entry name" value="PolySynth_Transporter"/>
</dbReference>
<dbReference type="EMBL" id="VKKZ01000020">
    <property type="protein sequence ID" value="KAA6434590.1"/>
    <property type="molecule type" value="Genomic_DNA"/>
</dbReference>
<dbReference type="GO" id="GO:0016020">
    <property type="term" value="C:membrane"/>
    <property type="evidence" value="ECO:0007669"/>
    <property type="project" value="UniProtKB-SubCell"/>
</dbReference>
<evidence type="ECO:0000256" key="1">
    <source>
        <dbReference type="ARBA" id="ARBA00004141"/>
    </source>
</evidence>
<feature type="transmembrane region" description="Helical" evidence="5">
    <location>
        <begin position="290"/>
        <end position="310"/>
    </location>
</feature>
<comment type="subcellular location">
    <subcellularLocation>
        <location evidence="1">Membrane</location>
        <topology evidence="1">Multi-pass membrane protein</topology>
    </subcellularLocation>
</comment>
<dbReference type="OrthoDB" id="9815702at2"/>
<evidence type="ECO:0000313" key="6">
    <source>
        <dbReference type="EMBL" id="KAA6434590.1"/>
    </source>
</evidence>
<feature type="transmembrane region" description="Helical" evidence="5">
    <location>
        <begin position="395"/>
        <end position="413"/>
    </location>
</feature>
<evidence type="ECO:0000256" key="4">
    <source>
        <dbReference type="ARBA" id="ARBA00023136"/>
    </source>
</evidence>
<keyword evidence="4 5" id="KW-0472">Membrane</keyword>
<dbReference type="Pfam" id="PF01943">
    <property type="entry name" value="Polysacc_synt"/>
    <property type="match status" value="1"/>
</dbReference>
<keyword evidence="2 5" id="KW-0812">Transmembrane</keyword>
<comment type="caution">
    <text evidence="6">The sequence shown here is derived from an EMBL/GenBank/DDBJ whole genome shotgun (WGS) entry which is preliminary data.</text>
</comment>
<protein>
    <submittedName>
        <fullName evidence="6">Oligosaccharide flippase family protein</fullName>
    </submittedName>
</protein>
<dbReference type="PANTHER" id="PTHR43424:SF1">
    <property type="entry name" value="LOCUS PUTATIVE PROTEIN 1-RELATED"/>
    <property type="match status" value="1"/>
</dbReference>
<dbReference type="PANTHER" id="PTHR43424">
    <property type="entry name" value="LOCUS PUTATIVE PROTEIN 1-RELATED"/>
    <property type="match status" value="1"/>
</dbReference>
<gene>
    <name evidence="6" type="ORF">FOE74_10420</name>
</gene>
<feature type="transmembrane region" description="Helical" evidence="5">
    <location>
        <begin position="43"/>
        <end position="65"/>
    </location>
</feature>
<dbReference type="InterPro" id="IPR002797">
    <property type="entry name" value="Polysacc_synth"/>
</dbReference>
<feature type="transmembrane region" description="Helical" evidence="5">
    <location>
        <begin position="322"/>
        <end position="343"/>
    </location>
</feature>
<accession>A0A5M8QI10</accession>
<evidence type="ECO:0000313" key="7">
    <source>
        <dbReference type="Proteomes" id="UP000323866"/>
    </source>
</evidence>
<feature type="transmembrane region" description="Helical" evidence="5">
    <location>
        <begin position="148"/>
        <end position="170"/>
    </location>
</feature>
<evidence type="ECO:0000256" key="5">
    <source>
        <dbReference type="SAM" id="Phobius"/>
    </source>
</evidence>
<reference evidence="6 7" key="2">
    <citation type="submission" date="2019-09" db="EMBL/GenBank/DDBJ databases">
        <title>A bacterium isolated from glacier soil.</title>
        <authorList>
            <person name="Liu Q."/>
        </authorList>
    </citation>
    <scope>NUCLEOTIDE SEQUENCE [LARGE SCALE GENOMIC DNA]</scope>
    <source>
        <strain evidence="6 7">MDT1-10-3</strain>
    </source>
</reference>
<dbReference type="Proteomes" id="UP000323866">
    <property type="component" value="Unassembled WGS sequence"/>
</dbReference>